<comment type="caution">
    <text evidence="1">The sequence shown here is derived from an EMBL/GenBank/DDBJ whole genome shotgun (WGS) entry which is preliminary data.</text>
</comment>
<organism evidence="1 2">
    <name type="scientific">Pacificimonas pallii</name>
    <dbReference type="NCBI Taxonomy" id="2827236"/>
    <lineage>
        <taxon>Bacteria</taxon>
        <taxon>Pseudomonadati</taxon>
        <taxon>Pseudomonadota</taxon>
        <taxon>Alphaproteobacteria</taxon>
        <taxon>Sphingomonadales</taxon>
        <taxon>Sphingosinicellaceae</taxon>
        <taxon>Pacificimonas</taxon>
    </lineage>
</organism>
<accession>A0ABS6SFK6</accession>
<evidence type="ECO:0000313" key="1">
    <source>
        <dbReference type="EMBL" id="MBV7257182.1"/>
    </source>
</evidence>
<protein>
    <submittedName>
        <fullName evidence="1">Type II toxin-antitoxin system Phd/YefM family antitoxin</fullName>
    </submittedName>
</protein>
<proteinExistence type="predicted"/>
<keyword evidence="2" id="KW-1185">Reference proteome</keyword>
<evidence type="ECO:0000313" key="2">
    <source>
        <dbReference type="Proteomes" id="UP000722336"/>
    </source>
</evidence>
<dbReference type="RefSeq" id="WP_218446010.1">
    <property type="nucleotide sequence ID" value="NZ_JAGSPA010000003.1"/>
</dbReference>
<name>A0ABS6SFK6_9SPHN</name>
<gene>
    <name evidence="1" type="ORF">KCG44_10350</name>
</gene>
<reference evidence="1 2" key="1">
    <citation type="submission" date="2021-04" db="EMBL/GenBank/DDBJ databases">
        <authorList>
            <person name="Pira H."/>
            <person name="Risdian C."/>
            <person name="Wink J."/>
        </authorList>
    </citation>
    <scope>NUCLEOTIDE SEQUENCE [LARGE SCALE GENOMIC DNA]</scope>
    <source>
        <strain evidence="1 2">WHA3</strain>
    </source>
</reference>
<dbReference type="Proteomes" id="UP000722336">
    <property type="component" value="Unassembled WGS sequence"/>
</dbReference>
<sequence>MKVTNDNLLEVAAKQVSSRFGFYTDEAMLRPVGIQRHGTTRVVMISLSEYERLKRRDRQVKYVKDLTDDEIHAIKTAKPGKASRALDDLMADTGAG</sequence>
<dbReference type="EMBL" id="JAGSPA010000003">
    <property type="protein sequence ID" value="MBV7257182.1"/>
    <property type="molecule type" value="Genomic_DNA"/>
</dbReference>